<gene>
    <name evidence="1" type="ORF">PBOR_02040</name>
</gene>
<sequence>MNVKKTLGLGVVSAALGLTLVGGGTFAYFSSTSTTAASFNNGTLLLNSDPSVIVNLSNLKPGDTILRDFKLKNDGTLNIPKVVLRTSSVITDAQGDNGAHNLKDDIIVTFLVNKDKVTSPVLVISLSDLEQQSPDLVAKGILGGIFGVENGGIKAGTSDNLSVQFAFKETFQPQNYYQGDTLALTLNFEANQEKGALK</sequence>
<dbReference type="NCBIfam" id="TIGR04088">
    <property type="entry name" value="cognate_SipW"/>
    <property type="match status" value="1"/>
</dbReference>
<reference evidence="1" key="1">
    <citation type="submission" date="2014-08" db="EMBL/GenBank/DDBJ databases">
        <title>Comparative genomics of the Paenibacillus odorifer group.</title>
        <authorList>
            <person name="den Bakker H.C."/>
            <person name="Tsai Y.-C.Y.-C."/>
            <person name="Martin N."/>
            <person name="Korlach J."/>
            <person name="Wiedmann M."/>
        </authorList>
    </citation>
    <scope>NUCLEOTIDE SEQUENCE [LARGE SCALE GENOMIC DNA]</scope>
    <source>
        <strain evidence="1">DSM 13188</strain>
    </source>
</reference>
<dbReference type="Proteomes" id="UP000029518">
    <property type="component" value="Chromosome"/>
</dbReference>
<evidence type="ECO:0008006" key="3">
    <source>
        <dbReference type="Google" id="ProtNLM"/>
    </source>
</evidence>
<evidence type="ECO:0000313" key="1">
    <source>
        <dbReference type="EMBL" id="AIQ55877.1"/>
    </source>
</evidence>
<dbReference type="OrthoDB" id="2660939at2"/>
<evidence type="ECO:0000313" key="2">
    <source>
        <dbReference type="Proteomes" id="UP000029518"/>
    </source>
</evidence>
<protein>
    <recommendedName>
        <fullName evidence="3">Cell division protein FtsN</fullName>
    </recommendedName>
</protein>
<dbReference type="Pfam" id="PF12389">
    <property type="entry name" value="Peptidase_M73"/>
    <property type="match status" value="1"/>
</dbReference>
<keyword evidence="2" id="KW-1185">Reference proteome</keyword>
<dbReference type="RefSeq" id="WP_042210193.1">
    <property type="nucleotide sequence ID" value="NZ_CP009285.1"/>
</dbReference>
<proteinExistence type="predicted"/>
<dbReference type="HOGENOM" id="CLU_091249_0_0_9"/>
<name>A0A089L520_PAEBO</name>
<dbReference type="InterPro" id="IPR023833">
    <property type="entry name" value="Signal_pept_SipW-depend-type"/>
</dbReference>
<organism evidence="1 2">
    <name type="scientific">Paenibacillus borealis</name>
    <dbReference type="NCBI Taxonomy" id="160799"/>
    <lineage>
        <taxon>Bacteria</taxon>
        <taxon>Bacillati</taxon>
        <taxon>Bacillota</taxon>
        <taxon>Bacilli</taxon>
        <taxon>Bacillales</taxon>
        <taxon>Paenibacillaceae</taxon>
        <taxon>Paenibacillus</taxon>
    </lineage>
</organism>
<dbReference type="EMBL" id="CP009285">
    <property type="protein sequence ID" value="AIQ55877.1"/>
    <property type="molecule type" value="Genomic_DNA"/>
</dbReference>
<dbReference type="InterPro" id="IPR022121">
    <property type="entry name" value="Peptidase_M73_camelysin"/>
</dbReference>
<accession>A0A089L520</accession>
<dbReference type="AlphaFoldDB" id="A0A089L520"/>
<dbReference type="KEGG" id="pbd:PBOR_02040"/>